<organism evidence="1 2">
    <name type="scientific">Cetraspora pellucida</name>
    <dbReference type="NCBI Taxonomy" id="1433469"/>
    <lineage>
        <taxon>Eukaryota</taxon>
        <taxon>Fungi</taxon>
        <taxon>Fungi incertae sedis</taxon>
        <taxon>Mucoromycota</taxon>
        <taxon>Glomeromycotina</taxon>
        <taxon>Glomeromycetes</taxon>
        <taxon>Diversisporales</taxon>
        <taxon>Gigasporaceae</taxon>
        <taxon>Cetraspora</taxon>
    </lineage>
</organism>
<evidence type="ECO:0000313" key="1">
    <source>
        <dbReference type="EMBL" id="CAG8712481.1"/>
    </source>
</evidence>
<protein>
    <submittedName>
        <fullName evidence="1">5247_t:CDS:1</fullName>
    </submittedName>
</protein>
<feature type="non-terminal residue" evidence="1">
    <location>
        <position position="246"/>
    </location>
</feature>
<keyword evidence="2" id="KW-1185">Reference proteome</keyword>
<reference evidence="1" key="1">
    <citation type="submission" date="2021-06" db="EMBL/GenBank/DDBJ databases">
        <authorList>
            <person name="Kallberg Y."/>
            <person name="Tangrot J."/>
            <person name="Rosling A."/>
        </authorList>
    </citation>
    <scope>NUCLEOTIDE SEQUENCE</scope>
    <source>
        <strain evidence="1">28 12/20/2015</strain>
    </source>
</reference>
<gene>
    <name evidence="1" type="ORF">SPELUC_LOCUS11904</name>
</gene>
<feature type="non-terminal residue" evidence="1">
    <location>
        <position position="1"/>
    </location>
</feature>
<dbReference type="Proteomes" id="UP000789366">
    <property type="component" value="Unassembled WGS sequence"/>
</dbReference>
<accession>A0ACA9PQS5</accession>
<dbReference type="EMBL" id="CAJVPW010026468">
    <property type="protein sequence ID" value="CAG8712481.1"/>
    <property type="molecule type" value="Genomic_DNA"/>
</dbReference>
<evidence type="ECO:0000313" key="2">
    <source>
        <dbReference type="Proteomes" id="UP000789366"/>
    </source>
</evidence>
<sequence length="246" mass="28658">FKTLATTYESPLEFLTYNSNDEGPNQLSTNLNELYLPQNITAILLNDSFWQLIIQLYSLLIPYCGALNKLQLDTAHLYENKDENRFWEFASLTTKELGPLAIHLFRICVNAASVERLWSLIGFIYTNRRNRLQNKKVLAMCQIRASLNFTQQKKQICTSEATFNQTNVPLIIEQNETNKSQLSDWEQMLEDESTAMLEEKEEEHSDSLDNIKDDLLSNYKHPAIDNKAKWKLKNVFNMLFSIPNYM</sequence>
<name>A0ACA9PQS5_9GLOM</name>
<comment type="caution">
    <text evidence="1">The sequence shown here is derived from an EMBL/GenBank/DDBJ whole genome shotgun (WGS) entry which is preliminary data.</text>
</comment>
<proteinExistence type="predicted"/>